<evidence type="ECO:0000313" key="10">
    <source>
        <dbReference type="Proteomes" id="UP001199816"/>
    </source>
</evidence>
<evidence type="ECO:0000256" key="1">
    <source>
        <dbReference type="ARBA" id="ARBA00022723"/>
    </source>
</evidence>
<evidence type="ECO:0000313" key="9">
    <source>
        <dbReference type="EMBL" id="MCD2422767.1"/>
    </source>
</evidence>
<reference evidence="9 10" key="1">
    <citation type="submission" date="2021-11" db="EMBL/GenBank/DDBJ databases">
        <title>Genomic of Niabella pedocola.</title>
        <authorList>
            <person name="Wu T."/>
        </authorList>
    </citation>
    <scope>NUCLEOTIDE SEQUENCE [LARGE SCALE GENOMIC DNA]</scope>
    <source>
        <strain evidence="9 10">JCM 31011</strain>
    </source>
</reference>
<feature type="binding site" evidence="5">
    <location>
        <position position="158"/>
    </location>
    <ligand>
        <name>Mn(2+)</name>
        <dbReference type="ChEBI" id="CHEBI:29035"/>
        <label>2</label>
    </ligand>
</feature>
<dbReference type="PIRSF" id="PIRSF036979">
    <property type="entry name" value="Arginase"/>
    <property type="match status" value="1"/>
</dbReference>
<evidence type="ECO:0000256" key="6">
    <source>
        <dbReference type="NCBIfam" id="TIGR01227"/>
    </source>
</evidence>
<feature type="binding site" evidence="5">
    <location>
        <position position="162"/>
    </location>
    <ligand>
        <name>Mn(2+)</name>
        <dbReference type="ChEBI" id="CHEBI:29035"/>
        <label>1</label>
    </ligand>
</feature>
<keyword evidence="4 5" id="KW-0464">Manganese</keyword>
<dbReference type="InterPro" id="IPR006035">
    <property type="entry name" value="Ureohydrolase"/>
</dbReference>
<dbReference type="Pfam" id="PF00491">
    <property type="entry name" value="Arginase"/>
    <property type="match status" value="1"/>
</dbReference>
<dbReference type="CDD" id="cd09988">
    <property type="entry name" value="Formimidoylglutamase"/>
    <property type="match status" value="1"/>
</dbReference>
<evidence type="ECO:0000256" key="2">
    <source>
        <dbReference type="ARBA" id="ARBA00022801"/>
    </source>
</evidence>
<comment type="pathway">
    <text evidence="5">Amino-acid degradation; L-histidine degradation into L-glutamate; L-glutamate from N-formimidoyl-L-glutamate (hydrolase route): step 1/1.</text>
</comment>
<dbReference type="SUPFAM" id="SSF52768">
    <property type="entry name" value="Arginase/deacetylase"/>
    <property type="match status" value="1"/>
</dbReference>
<comment type="function">
    <text evidence="5">Catalyzes the conversion of N-formimidoyl-L-glutamate to L-glutamate and formamide.</text>
</comment>
<evidence type="ECO:0000256" key="3">
    <source>
        <dbReference type="ARBA" id="ARBA00022808"/>
    </source>
</evidence>
<feature type="binding site" evidence="5">
    <location>
        <position position="253"/>
    </location>
    <ligand>
        <name>Mn(2+)</name>
        <dbReference type="ChEBI" id="CHEBI:29035"/>
        <label>2</label>
    </ligand>
</feature>
<dbReference type="NCBIfam" id="TIGR01227">
    <property type="entry name" value="hutG"/>
    <property type="match status" value="1"/>
</dbReference>
<dbReference type="Proteomes" id="UP001199816">
    <property type="component" value="Unassembled WGS sequence"/>
</dbReference>
<dbReference type="InterPro" id="IPR005923">
    <property type="entry name" value="HutG"/>
</dbReference>
<protein>
    <recommendedName>
        <fullName evidence="5 6">Formimidoylglutamase</fullName>
        <ecNumber evidence="5 6">3.5.3.8</ecNumber>
    </recommendedName>
    <alternativeName>
        <fullName evidence="5">Formiminoglutamase</fullName>
    </alternativeName>
    <alternativeName>
        <fullName evidence="5">Formiminoglutamate hydrolase</fullName>
    </alternativeName>
</protein>
<comment type="similarity">
    <text evidence="5 7 8">Belongs to the arginase family.</text>
</comment>
<dbReference type="PROSITE" id="PS51409">
    <property type="entry name" value="ARGINASE_2"/>
    <property type="match status" value="1"/>
</dbReference>
<organism evidence="9 10">
    <name type="scientific">Niabella pedocola</name>
    <dbReference type="NCBI Taxonomy" id="1752077"/>
    <lineage>
        <taxon>Bacteria</taxon>
        <taxon>Pseudomonadati</taxon>
        <taxon>Bacteroidota</taxon>
        <taxon>Chitinophagia</taxon>
        <taxon>Chitinophagales</taxon>
        <taxon>Chitinophagaceae</taxon>
        <taxon>Niabella</taxon>
    </lineage>
</organism>
<keyword evidence="2 5" id="KW-0378">Hydrolase</keyword>
<dbReference type="Gene3D" id="3.40.800.10">
    <property type="entry name" value="Ureohydrolase domain"/>
    <property type="match status" value="1"/>
</dbReference>
<evidence type="ECO:0000256" key="5">
    <source>
        <dbReference type="HAMAP-Rule" id="MF_00737"/>
    </source>
</evidence>
<feature type="binding site" evidence="5">
    <location>
        <position position="132"/>
    </location>
    <ligand>
        <name>Mn(2+)</name>
        <dbReference type="ChEBI" id="CHEBI:29035"/>
        <label>1</label>
    </ligand>
</feature>
<comment type="cofactor">
    <cofactor evidence="5">
        <name>Mn(2+)</name>
        <dbReference type="ChEBI" id="CHEBI:29035"/>
    </cofactor>
    <text evidence="5">Binds 2 manganese ions per subunit.</text>
</comment>
<comment type="caution">
    <text evidence="9">The sequence shown here is derived from an EMBL/GenBank/DDBJ whole genome shotgun (WGS) entry which is preliminary data.</text>
</comment>
<dbReference type="HAMAP" id="MF_00737">
    <property type="entry name" value="Formimidoylglutam"/>
    <property type="match status" value="1"/>
</dbReference>
<keyword evidence="3 5" id="KW-0369">Histidine metabolism</keyword>
<feature type="binding site" evidence="5">
    <location>
        <position position="251"/>
    </location>
    <ligand>
        <name>Mn(2+)</name>
        <dbReference type="ChEBI" id="CHEBI:29035"/>
        <label>1</label>
    </ligand>
</feature>
<dbReference type="InterPro" id="IPR023696">
    <property type="entry name" value="Ureohydrolase_dom_sf"/>
</dbReference>
<feature type="binding site" evidence="5">
    <location>
        <position position="251"/>
    </location>
    <ligand>
        <name>Mn(2+)</name>
        <dbReference type="ChEBI" id="CHEBI:29035"/>
        <label>2</label>
    </ligand>
</feature>
<dbReference type="InterPro" id="IPR020855">
    <property type="entry name" value="Ureohydrolase_Mn_BS"/>
</dbReference>
<evidence type="ECO:0000256" key="8">
    <source>
        <dbReference type="RuleBase" id="RU003684"/>
    </source>
</evidence>
<dbReference type="EMBL" id="JAJNEC010000005">
    <property type="protein sequence ID" value="MCD2422767.1"/>
    <property type="molecule type" value="Genomic_DNA"/>
</dbReference>
<dbReference type="PANTHER" id="PTHR11358:SF35">
    <property type="entry name" value="FORMIMIDOYLGLUTAMASE"/>
    <property type="match status" value="1"/>
</dbReference>
<feature type="binding site" evidence="5">
    <location>
        <position position="160"/>
    </location>
    <ligand>
        <name>Mn(2+)</name>
        <dbReference type="ChEBI" id="CHEBI:29035"/>
        <label>2</label>
    </ligand>
</feature>
<dbReference type="PANTHER" id="PTHR11358">
    <property type="entry name" value="ARGINASE/AGMATINASE"/>
    <property type="match status" value="1"/>
</dbReference>
<dbReference type="GO" id="GO:0050415">
    <property type="term" value="F:formimidoylglutamase activity"/>
    <property type="evidence" value="ECO:0007669"/>
    <property type="project" value="UniProtKB-EC"/>
</dbReference>
<gene>
    <name evidence="5 9" type="primary">hutG</name>
    <name evidence="9" type="ORF">LQ567_08345</name>
</gene>
<dbReference type="PROSITE" id="PS01053">
    <property type="entry name" value="ARGINASE_1"/>
    <property type="match status" value="1"/>
</dbReference>
<comment type="catalytic activity">
    <reaction evidence="5">
        <text>N-formimidoyl-L-glutamate + H2O = formamide + L-glutamate</text>
        <dbReference type="Rhea" id="RHEA:22492"/>
        <dbReference type="ChEBI" id="CHEBI:15377"/>
        <dbReference type="ChEBI" id="CHEBI:16397"/>
        <dbReference type="ChEBI" id="CHEBI:29985"/>
        <dbReference type="ChEBI" id="CHEBI:58928"/>
        <dbReference type="EC" id="3.5.3.8"/>
    </reaction>
</comment>
<keyword evidence="10" id="KW-1185">Reference proteome</keyword>
<dbReference type="RefSeq" id="WP_231004044.1">
    <property type="nucleotide sequence ID" value="NZ_JAJNEC010000005.1"/>
</dbReference>
<evidence type="ECO:0000256" key="4">
    <source>
        <dbReference type="ARBA" id="ARBA00023211"/>
    </source>
</evidence>
<evidence type="ECO:0000256" key="7">
    <source>
        <dbReference type="PROSITE-ProRule" id="PRU00742"/>
    </source>
</evidence>
<name>A0ABS8PNT7_9BACT</name>
<feature type="binding site" evidence="5">
    <location>
        <position position="158"/>
    </location>
    <ligand>
        <name>Mn(2+)</name>
        <dbReference type="ChEBI" id="CHEBI:29035"/>
        <label>1</label>
    </ligand>
</feature>
<keyword evidence="1 5" id="KW-0479">Metal-binding</keyword>
<sequence>MIVRYQSPSAENWQGRVDGTIPACRRWHQVMQLLDLNDAGTDLGASFVLLGFACDEGVRRNQGRPGAVQGPAAIRSVLKNLPVHHAPAVMLYDAGDITCEDGNLEAAQEALATAVHIILKRNAFPLILGGGHEVTYGHFKGSRKAGNANDTTGIINFDAHFDLREPVGALGNSGTGFYQIAKDLEQQQRPFAYLPVGIRRISNTQQLFQTAAGLKVPFIEAEAIYAGNMEPVQRTIQEFIDNVQRLCLTIDLDVFAASVAPGVSAPAFNGISPGHCFQQLFQQVLRSGKLVSFDIAELNPAFDIDHRTAKLAADLIFRLVSDHGC</sequence>
<dbReference type="EC" id="3.5.3.8" evidence="5 6"/>
<proteinExistence type="inferred from homology"/>
<accession>A0ABS8PNT7</accession>